<accession>A0A5E4CNA9</accession>
<dbReference type="EMBL" id="CABDUW010001690">
    <property type="protein sequence ID" value="VTJ83358.1"/>
    <property type="molecule type" value="Genomic_DNA"/>
</dbReference>
<evidence type="ECO:0000313" key="2">
    <source>
        <dbReference type="EMBL" id="VTJ83358.1"/>
    </source>
</evidence>
<organism evidence="2 3">
    <name type="scientific">Marmota monax</name>
    <name type="common">Woodchuck</name>
    <dbReference type="NCBI Taxonomy" id="9995"/>
    <lineage>
        <taxon>Eukaryota</taxon>
        <taxon>Metazoa</taxon>
        <taxon>Chordata</taxon>
        <taxon>Craniata</taxon>
        <taxon>Vertebrata</taxon>
        <taxon>Euteleostomi</taxon>
        <taxon>Mammalia</taxon>
        <taxon>Eutheria</taxon>
        <taxon>Euarchontoglires</taxon>
        <taxon>Glires</taxon>
        <taxon>Rodentia</taxon>
        <taxon>Sciuromorpha</taxon>
        <taxon>Sciuridae</taxon>
        <taxon>Xerinae</taxon>
        <taxon>Marmotini</taxon>
        <taxon>Marmota</taxon>
    </lineage>
</organism>
<gene>
    <name evidence="2" type="ORF">MONAX_5E045467</name>
</gene>
<evidence type="ECO:0000256" key="1">
    <source>
        <dbReference type="SAM" id="MobiDB-lite"/>
    </source>
</evidence>
<dbReference type="AlphaFoldDB" id="A0A5E4CNA9"/>
<proteinExistence type="predicted"/>
<reference evidence="2" key="1">
    <citation type="submission" date="2019-04" db="EMBL/GenBank/DDBJ databases">
        <authorList>
            <person name="Alioto T."/>
            <person name="Alioto T."/>
        </authorList>
    </citation>
    <scope>NUCLEOTIDE SEQUENCE [LARGE SCALE GENOMIC DNA]</scope>
</reference>
<feature type="region of interest" description="Disordered" evidence="1">
    <location>
        <begin position="22"/>
        <end position="53"/>
    </location>
</feature>
<name>A0A5E4CNA9_MARMO</name>
<protein>
    <submittedName>
        <fullName evidence="2">Uncharacterized protein</fullName>
    </submittedName>
</protein>
<feature type="compositionally biased region" description="Pro residues" evidence="1">
    <location>
        <begin position="28"/>
        <end position="43"/>
    </location>
</feature>
<sequence>MDGAFQGAPLLRAAISAAPYSSGRSLCAPPPRGPPHAPIPPAAPALSLSDATARREPALTWAEAITTDSRPTVAS</sequence>
<keyword evidence="3" id="KW-1185">Reference proteome</keyword>
<feature type="non-terminal residue" evidence="2">
    <location>
        <position position="75"/>
    </location>
</feature>
<comment type="caution">
    <text evidence="2">The sequence shown here is derived from an EMBL/GenBank/DDBJ whole genome shotgun (WGS) entry which is preliminary data.</text>
</comment>
<dbReference type="Proteomes" id="UP000335636">
    <property type="component" value="Unassembled WGS sequence"/>
</dbReference>
<evidence type="ECO:0000313" key="3">
    <source>
        <dbReference type="Proteomes" id="UP000335636"/>
    </source>
</evidence>